<dbReference type="EMBL" id="CM056743">
    <property type="protein sequence ID" value="KAJ8673365.1"/>
    <property type="molecule type" value="Genomic_DNA"/>
</dbReference>
<reference evidence="1" key="1">
    <citation type="submission" date="2023-04" db="EMBL/GenBank/DDBJ databases">
        <title>A chromosome-level genome assembly of the parasitoid wasp Eretmocerus hayati.</title>
        <authorList>
            <person name="Zhong Y."/>
            <person name="Liu S."/>
            <person name="Liu Y."/>
        </authorList>
    </citation>
    <scope>NUCLEOTIDE SEQUENCE</scope>
    <source>
        <strain evidence="1">ZJU_SS_LIU_2023</strain>
    </source>
</reference>
<organism evidence="1 2">
    <name type="scientific">Eretmocerus hayati</name>
    <dbReference type="NCBI Taxonomy" id="131215"/>
    <lineage>
        <taxon>Eukaryota</taxon>
        <taxon>Metazoa</taxon>
        <taxon>Ecdysozoa</taxon>
        <taxon>Arthropoda</taxon>
        <taxon>Hexapoda</taxon>
        <taxon>Insecta</taxon>
        <taxon>Pterygota</taxon>
        <taxon>Neoptera</taxon>
        <taxon>Endopterygota</taxon>
        <taxon>Hymenoptera</taxon>
        <taxon>Apocrita</taxon>
        <taxon>Proctotrupomorpha</taxon>
        <taxon>Chalcidoidea</taxon>
        <taxon>Aphelinidae</taxon>
        <taxon>Aphelininae</taxon>
        <taxon>Eretmocerus</taxon>
    </lineage>
</organism>
<keyword evidence="2" id="KW-1185">Reference proteome</keyword>
<name>A0ACC2NUX7_9HYME</name>
<dbReference type="Proteomes" id="UP001239111">
    <property type="component" value="Chromosome 3"/>
</dbReference>
<evidence type="ECO:0000313" key="2">
    <source>
        <dbReference type="Proteomes" id="UP001239111"/>
    </source>
</evidence>
<sequence length="629" mass="71564">MILGIVLVYSCMELVIAIVESDFIVDYFSHKKAPNVVGFSCNSIQDDLQLLKNLNRQGMTVSLKKLKDDTDIHNLATNNGVGIFIDIRCYKIGYVESILSQASNNRMFDELRCWLILSSDLDKVSNIIEDGNFGMSTDFVAAVQLGSKRYGLYDFHNIYKERGKKPRIILLGNWLKDRGLQIILKDKALRRSNMQGITLKASFYKPSHKPENMGYEEYFQDKTYGTLDGSSKYGFNILRHLSNIYNFTLRAVESSAWRPGDSVGPVGRDVSNGSADFTGTALVITYKRLDIVKFLHHAWPLRTCFIFRSPQPKNIKVQEILRPFANKVWYLMITILVISFPITIMMVRIEEFGAFLDGVSHSFLIVIGTLCQQSSTMSMKRLSTRLFFLSISIYSYVMYTYYSCSVVSARLDEPIFKINDSLNQMSKLRLKLGSEWFAAAEFFIKGDDKEHQTFFDNHWSKLPEDKKFLSPEAGIQLVKDGGFAYHTRPEASYPIVEKNLNNREVCELMEVHAMHRDAQSSFGTSVNNSVTEIWRIGLTKISEVGLRNHQILTWTYRKPKCDLSIPTSSSIDMDEFAPHLILLIVGMLASVILCIIEMVVVKCKSSGECKTIKILSEFILCRGKISHGV</sequence>
<proteinExistence type="predicted"/>
<gene>
    <name evidence="1" type="ORF">QAD02_004627</name>
</gene>
<accession>A0ACC2NUX7</accession>
<protein>
    <submittedName>
        <fullName evidence="1">Uncharacterized protein</fullName>
    </submittedName>
</protein>
<evidence type="ECO:0000313" key="1">
    <source>
        <dbReference type="EMBL" id="KAJ8673365.1"/>
    </source>
</evidence>
<comment type="caution">
    <text evidence="1">The sequence shown here is derived from an EMBL/GenBank/DDBJ whole genome shotgun (WGS) entry which is preliminary data.</text>
</comment>